<gene>
    <name evidence="2" type="ORF">ECRASSUSDP1_LOCUS25468</name>
</gene>
<name>A0AAD1Y3G1_EUPCR</name>
<evidence type="ECO:0000313" key="3">
    <source>
        <dbReference type="Proteomes" id="UP001295684"/>
    </source>
</evidence>
<evidence type="ECO:0000313" key="2">
    <source>
        <dbReference type="EMBL" id="CAI2383949.1"/>
    </source>
</evidence>
<evidence type="ECO:0000256" key="1">
    <source>
        <dbReference type="SAM" id="MobiDB-lite"/>
    </source>
</evidence>
<feature type="compositionally biased region" description="Basic and acidic residues" evidence="1">
    <location>
        <begin position="307"/>
        <end position="323"/>
    </location>
</feature>
<organism evidence="2 3">
    <name type="scientific">Euplotes crassus</name>
    <dbReference type="NCBI Taxonomy" id="5936"/>
    <lineage>
        <taxon>Eukaryota</taxon>
        <taxon>Sar</taxon>
        <taxon>Alveolata</taxon>
        <taxon>Ciliophora</taxon>
        <taxon>Intramacronucleata</taxon>
        <taxon>Spirotrichea</taxon>
        <taxon>Hypotrichia</taxon>
        <taxon>Euplotida</taxon>
        <taxon>Euplotidae</taxon>
        <taxon>Moneuplotes</taxon>
    </lineage>
</organism>
<sequence length="371" mass="43567">MKPKMLHHMKINEAQKIDLQNKFNSIVPTQTELLGGSSVTRQSYDTQRFYRSINNSKKLDKRTVISLKKVKNSAKCVQNTYKIFKTQRSLSEFKPLDNLTKINMGKICQETPRRNIKNERINNNIFGDGNKTHKFYDKLSKSSKRRPKTTSDSFKDNKDLGARIKDALVKQKRAMQRNEFFVKKDINPANFCFFENAIGHLRAKTSHINSRKPERDEILKQNTNHRAVSRYLIEKPNNASKMFTYNMGKAEMNVLNMERKSQSKPILGAKPGDTHKDFLKNFKKLVTEPSLKDLRARRMIQSSRELKRSLKYQNNKDKDEKKKTPTKRKLTVRYQNSTINLVMKTYNKFEKSVNQYKELKSSIFPKNRWAD</sequence>
<protein>
    <submittedName>
        <fullName evidence="2">Uncharacterized protein</fullName>
    </submittedName>
</protein>
<feature type="region of interest" description="Disordered" evidence="1">
    <location>
        <begin position="307"/>
        <end position="327"/>
    </location>
</feature>
<dbReference type="EMBL" id="CAMPGE010026255">
    <property type="protein sequence ID" value="CAI2383949.1"/>
    <property type="molecule type" value="Genomic_DNA"/>
</dbReference>
<accession>A0AAD1Y3G1</accession>
<dbReference type="Proteomes" id="UP001295684">
    <property type="component" value="Unassembled WGS sequence"/>
</dbReference>
<keyword evidence="3" id="KW-1185">Reference proteome</keyword>
<comment type="caution">
    <text evidence="2">The sequence shown here is derived from an EMBL/GenBank/DDBJ whole genome shotgun (WGS) entry which is preliminary data.</text>
</comment>
<proteinExistence type="predicted"/>
<reference evidence="2" key="1">
    <citation type="submission" date="2023-07" db="EMBL/GenBank/DDBJ databases">
        <authorList>
            <consortium name="AG Swart"/>
            <person name="Singh M."/>
            <person name="Singh A."/>
            <person name="Seah K."/>
            <person name="Emmerich C."/>
        </authorList>
    </citation>
    <scope>NUCLEOTIDE SEQUENCE</scope>
    <source>
        <strain evidence="2">DP1</strain>
    </source>
</reference>
<dbReference type="AlphaFoldDB" id="A0AAD1Y3G1"/>